<dbReference type="PANTHER" id="PTHR40448">
    <property type="entry name" value="TWO-COMPONENT SENSOR HISTIDINE KINASE"/>
    <property type="match status" value="1"/>
</dbReference>
<keyword evidence="4" id="KW-0472">Membrane</keyword>
<dbReference type="Gene3D" id="3.30.565.10">
    <property type="entry name" value="Histidine kinase-like ATPase, C-terminal domain"/>
    <property type="match status" value="1"/>
</dbReference>
<dbReference type="CDD" id="cd16935">
    <property type="entry name" value="HATPase_AgrC-ComD-like"/>
    <property type="match status" value="1"/>
</dbReference>
<dbReference type="SUPFAM" id="SSF55890">
    <property type="entry name" value="Sporulation response regulatory protein Spo0B"/>
    <property type="match status" value="1"/>
</dbReference>
<keyword evidence="4" id="KW-0812">Transmembrane</keyword>
<dbReference type="RefSeq" id="WP_197115921.1">
    <property type="nucleotide sequence ID" value="NZ_JACBXQ010000005.1"/>
</dbReference>
<dbReference type="InterPro" id="IPR016120">
    <property type="entry name" value="Sig_transdc_His_kin_SpoOB"/>
</dbReference>
<feature type="transmembrane region" description="Helical" evidence="4">
    <location>
        <begin position="6"/>
        <end position="25"/>
    </location>
</feature>
<feature type="domain" description="SpoOB alpha-helical" evidence="6">
    <location>
        <begin position="43"/>
        <end position="96"/>
    </location>
</feature>
<evidence type="ECO:0000259" key="5">
    <source>
        <dbReference type="Pfam" id="PF14501"/>
    </source>
</evidence>
<evidence type="ECO:0000313" key="7">
    <source>
        <dbReference type="EMBL" id="MBG9987008.1"/>
    </source>
</evidence>
<dbReference type="InterPro" id="IPR039506">
    <property type="entry name" value="SPOB_a"/>
</dbReference>
<accession>A0ABS0LSF4</accession>
<reference evidence="7 8" key="1">
    <citation type="submission" date="2020-07" db="EMBL/GenBank/DDBJ databases">
        <title>Facklamia lactis sp. nov., isolated from raw milk.</title>
        <authorList>
            <person name="Doll E.V."/>
            <person name="Huptas C."/>
            <person name="Staib L."/>
            <person name="Wenning M."/>
            <person name="Scherer S."/>
        </authorList>
    </citation>
    <scope>NUCLEOTIDE SEQUENCE [LARGE SCALE GENOMIC DNA]</scope>
    <source>
        <strain evidence="7 8">DSM 111018</strain>
    </source>
</reference>
<proteinExistence type="predicted"/>
<comment type="caution">
    <text evidence="7">The sequence shown here is derived from an EMBL/GenBank/DDBJ whole genome shotgun (WGS) entry which is preliminary data.</text>
</comment>
<evidence type="ECO:0000256" key="1">
    <source>
        <dbReference type="ARBA" id="ARBA00022553"/>
    </source>
</evidence>
<protein>
    <submittedName>
        <fullName evidence="7">GHKL domain-containing protein</fullName>
    </submittedName>
</protein>
<dbReference type="PANTHER" id="PTHR40448:SF1">
    <property type="entry name" value="TWO-COMPONENT SENSOR HISTIDINE KINASE"/>
    <property type="match status" value="1"/>
</dbReference>
<evidence type="ECO:0000256" key="2">
    <source>
        <dbReference type="ARBA" id="ARBA00022679"/>
    </source>
</evidence>
<dbReference type="InterPro" id="IPR036890">
    <property type="entry name" value="HATPase_C_sf"/>
</dbReference>
<gene>
    <name evidence="7" type="ORF">HZY91_08920</name>
</gene>
<feature type="domain" description="Sensor histidine kinase NatK-like C-terminal" evidence="5">
    <location>
        <begin position="135"/>
        <end position="233"/>
    </location>
</feature>
<dbReference type="EMBL" id="JACBXQ010000005">
    <property type="protein sequence ID" value="MBG9987008.1"/>
    <property type="molecule type" value="Genomic_DNA"/>
</dbReference>
<keyword evidence="1" id="KW-0597">Phosphoprotein</keyword>
<sequence length="239" mass="27213">MAKYVIIFLMIALVASFWLNGRLRYDLRFQQIQQKELDSYALEVESVYRQMRGIRHDYRNHLQVMDAYIEASDFSALSHYIQELTNEMNQVDTIIRTGNTLIDALVNTKLSRAQAAGIEIYATAIAPKDLSIASTDLAVILGNLLNNALEATQNQKDLSHSFIRLYIAPLKNTLYISIQNTMAQEPRRGFLSLKGPNRQGYGLKRIDAAVEKYQGIVNRQWEEGVFATEVTLPLMINHS</sequence>
<keyword evidence="3" id="KW-0418">Kinase</keyword>
<organism evidence="7 8">
    <name type="scientific">Facklamia lactis</name>
    <dbReference type="NCBI Taxonomy" id="2749967"/>
    <lineage>
        <taxon>Bacteria</taxon>
        <taxon>Bacillati</taxon>
        <taxon>Bacillota</taxon>
        <taxon>Bacilli</taxon>
        <taxon>Lactobacillales</taxon>
        <taxon>Aerococcaceae</taxon>
        <taxon>Facklamia</taxon>
    </lineage>
</organism>
<dbReference type="Gene3D" id="1.10.287.130">
    <property type="match status" value="1"/>
</dbReference>
<evidence type="ECO:0000313" key="8">
    <source>
        <dbReference type="Proteomes" id="UP000721415"/>
    </source>
</evidence>
<evidence type="ECO:0000259" key="6">
    <source>
        <dbReference type="Pfam" id="PF14689"/>
    </source>
</evidence>
<dbReference type="Pfam" id="PF14689">
    <property type="entry name" value="SPOB_a"/>
    <property type="match status" value="1"/>
</dbReference>
<evidence type="ECO:0000256" key="3">
    <source>
        <dbReference type="ARBA" id="ARBA00022777"/>
    </source>
</evidence>
<name>A0ABS0LSF4_9LACT</name>
<evidence type="ECO:0000256" key="4">
    <source>
        <dbReference type="SAM" id="Phobius"/>
    </source>
</evidence>
<dbReference type="InterPro" id="IPR032834">
    <property type="entry name" value="NatK-like_C"/>
</dbReference>
<dbReference type="Proteomes" id="UP000721415">
    <property type="component" value="Unassembled WGS sequence"/>
</dbReference>
<dbReference type="Pfam" id="PF14501">
    <property type="entry name" value="HATPase_c_5"/>
    <property type="match status" value="1"/>
</dbReference>
<keyword evidence="8" id="KW-1185">Reference proteome</keyword>
<keyword evidence="4" id="KW-1133">Transmembrane helix</keyword>
<keyword evidence="2" id="KW-0808">Transferase</keyword>